<name>A0A285MED5_9FLAO</name>
<dbReference type="InterPro" id="IPR013324">
    <property type="entry name" value="RNA_pol_sigma_r3/r4-like"/>
</dbReference>
<dbReference type="Pfam" id="PF08281">
    <property type="entry name" value="Sigma70_r4_2"/>
    <property type="match status" value="1"/>
</dbReference>
<evidence type="ECO:0000313" key="8">
    <source>
        <dbReference type="Proteomes" id="UP000219048"/>
    </source>
</evidence>
<dbReference type="InterPro" id="IPR039425">
    <property type="entry name" value="RNA_pol_sigma-70-like"/>
</dbReference>
<dbReference type="EMBL" id="OBEH01000001">
    <property type="protein sequence ID" value="SNY95083.1"/>
    <property type="molecule type" value="Genomic_DNA"/>
</dbReference>
<dbReference type="InterPro" id="IPR007627">
    <property type="entry name" value="RNA_pol_sigma70_r2"/>
</dbReference>
<keyword evidence="8" id="KW-1185">Reference proteome</keyword>
<dbReference type="Pfam" id="PF04542">
    <property type="entry name" value="Sigma70_r2"/>
    <property type="match status" value="1"/>
</dbReference>
<dbReference type="AlphaFoldDB" id="A0A285MED5"/>
<organism evidence="7 8">
    <name type="scientific">Flagellimonas pacifica</name>
    <dbReference type="NCBI Taxonomy" id="1247520"/>
    <lineage>
        <taxon>Bacteria</taxon>
        <taxon>Pseudomonadati</taxon>
        <taxon>Bacteroidota</taxon>
        <taxon>Flavobacteriia</taxon>
        <taxon>Flavobacteriales</taxon>
        <taxon>Flavobacteriaceae</taxon>
        <taxon>Flagellimonas</taxon>
    </lineage>
</organism>
<evidence type="ECO:0000256" key="4">
    <source>
        <dbReference type="ARBA" id="ARBA00023163"/>
    </source>
</evidence>
<evidence type="ECO:0000259" key="5">
    <source>
        <dbReference type="Pfam" id="PF04542"/>
    </source>
</evidence>
<feature type="domain" description="RNA polymerase sigma-70 region 2" evidence="5">
    <location>
        <begin position="21"/>
        <end position="87"/>
    </location>
</feature>
<dbReference type="SUPFAM" id="SSF88946">
    <property type="entry name" value="Sigma2 domain of RNA polymerase sigma factors"/>
    <property type="match status" value="1"/>
</dbReference>
<sequence>MDLEELIHNCKKGKRQAQAELYRKYSGILFGMCLKYSKNKTEAEDNLHDSFMTIFSKIDQYNFKGSFEGWIKRITVNTVLQKYRKEQYLNVVSENIAEEINVDTDQADISLSTLLGYIQELPNKYRLTFNLYVMDGYSHKEISEMLGTSTGTSKSNLARAKMILREKIEKESINIA</sequence>
<dbReference type="GO" id="GO:0003677">
    <property type="term" value="F:DNA binding"/>
    <property type="evidence" value="ECO:0007669"/>
    <property type="project" value="InterPro"/>
</dbReference>
<reference evidence="8" key="1">
    <citation type="submission" date="2017-09" db="EMBL/GenBank/DDBJ databases">
        <authorList>
            <person name="Varghese N."/>
            <person name="Submissions S."/>
        </authorList>
    </citation>
    <scope>NUCLEOTIDE SEQUENCE [LARGE SCALE GENOMIC DNA]</scope>
    <source>
        <strain evidence="8">DSM 25885</strain>
    </source>
</reference>
<dbReference type="NCBIfam" id="TIGR02937">
    <property type="entry name" value="sigma70-ECF"/>
    <property type="match status" value="1"/>
</dbReference>
<keyword evidence="3" id="KW-0731">Sigma factor</keyword>
<accession>A0A285MED5</accession>
<dbReference type="InterPro" id="IPR014284">
    <property type="entry name" value="RNA_pol_sigma-70_dom"/>
</dbReference>
<dbReference type="Gene3D" id="1.10.10.10">
    <property type="entry name" value="Winged helix-like DNA-binding domain superfamily/Winged helix DNA-binding domain"/>
    <property type="match status" value="1"/>
</dbReference>
<gene>
    <name evidence="7" type="ORF">SAMN06265377_0749</name>
</gene>
<evidence type="ECO:0000256" key="1">
    <source>
        <dbReference type="ARBA" id="ARBA00010641"/>
    </source>
</evidence>
<dbReference type="PANTHER" id="PTHR43133">
    <property type="entry name" value="RNA POLYMERASE ECF-TYPE SIGMA FACTO"/>
    <property type="match status" value="1"/>
</dbReference>
<dbReference type="InterPro" id="IPR013249">
    <property type="entry name" value="RNA_pol_sigma70_r4_t2"/>
</dbReference>
<dbReference type="OrthoDB" id="1056775at2"/>
<dbReference type="InterPro" id="IPR036388">
    <property type="entry name" value="WH-like_DNA-bd_sf"/>
</dbReference>
<evidence type="ECO:0000256" key="2">
    <source>
        <dbReference type="ARBA" id="ARBA00023015"/>
    </source>
</evidence>
<dbReference type="Proteomes" id="UP000219048">
    <property type="component" value="Unassembled WGS sequence"/>
</dbReference>
<comment type="similarity">
    <text evidence="1">Belongs to the sigma-70 factor family. ECF subfamily.</text>
</comment>
<feature type="domain" description="RNA polymerase sigma factor 70 region 4 type 2" evidence="6">
    <location>
        <begin position="114"/>
        <end position="162"/>
    </location>
</feature>
<dbReference type="GO" id="GO:0016987">
    <property type="term" value="F:sigma factor activity"/>
    <property type="evidence" value="ECO:0007669"/>
    <property type="project" value="UniProtKB-KW"/>
</dbReference>
<evidence type="ECO:0000259" key="6">
    <source>
        <dbReference type="Pfam" id="PF08281"/>
    </source>
</evidence>
<keyword evidence="4" id="KW-0804">Transcription</keyword>
<evidence type="ECO:0000256" key="3">
    <source>
        <dbReference type="ARBA" id="ARBA00023082"/>
    </source>
</evidence>
<dbReference type="GO" id="GO:0006352">
    <property type="term" value="P:DNA-templated transcription initiation"/>
    <property type="evidence" value="ECO:0007669"/>
    <property type="project" value="InterPro"/>
</dbReference>
<dbReference type="Gene3D" id="1.10.1740.10">
    <property type="match status" value="1"/>
</dbReference>
<evidence type="ECO:0000313" key="7">
    <source>
        <dbReference type="EMBL" id="SNY95083.1"/>
    </source>
</evidence>
<protein>
    <submittedName>
        <fullName evidence="7">RNA polymerase sigma-70 factor, ECF subfamily</fullName>
    </submittedName>
</protein>
<dbReference type="RefSeq" id="WP_097044418.1">
    <property type="nucleotide sequence ID" value="NZ_OBEH01000001.1"/>
</dbReference>
<keyword evidence="2" id="KW-0805">Transcription regulation</keyword>
<proteinExistence type="inferred from homology"/>
<dbReference type="InterPro" id="IPR013325">
    <property type="entry name" value="RNA_pol_sigma_r2"/>
</dbReference>
<dbReference type="PANTHER" id="PTHR43133:SF46">
    <property type="entry name" value="RNA POLYMERASE SIGMA-70 FACTOR ECF SUBFAMILY"/>
    <property type="match status" value="1"/>
</dbReference>
<dbReference type="SUPFAM" id="SSF88659">
    <property type="entry name" value="Sigma3 and sigma4 domains of RNA polymerase sigma factors"/>
    <property type="match status" value="1"/>
</dbReference>